<gene>
    <name evidence="2" type="ORF">M3P21_21305</name>
</gene>
<dbReference type="PROSITE" id="PS51186">
    <property type="entry name" value="GNAT"/>
    <property type="match status" value="1"/>
</dbReference>
<dbReference type="InterPro" id="IPR016181">
    <property type="entry name" value="Acyl_CoA_acyltransferase"/>
</dbReference>
<evidence type="ECO:0000259" key="1">
    <source>
        <dbReference type="PROSITE" id="PS51186"/>
    </source>
</evidence>
<dbReference type="CDD" id="cd04301">
    <property type="entry name" value="NAT_SF"/>
    <property type="match status" value="1"/>
</dbReference>
<evidence type="ECO:0000313" key="3">
    <source>
        <dbReference type="Proteomes" id="UP001203880"/>
    </source>
</evidence>
<keyword evidence="3" id="KW-1185">Reference proteome</keyword>
<dbReference type="SUPFAM" id="SSF55729">
    <property type="entry name" value="Acyl-CoA N-acyltransferases (Nat)"/>
    <property type="match status" value="1"/>
</dbReference>
<reference evidence="2" key="1">
    <citation type="submission" date="2022-05" db="EMBL/GenBank/DDBJ databases">
        <authorList>
            <person name="Park J.-S."/>
        </authorList>
    </citation>
    <scope>NUCLEOTIDE SEQUENCE</scope>
    <source>
        <strain evidence="2">2012CJ41-6</strain>
    </source>
</reference>
<comment type="caution">
    <text evidence="2">The sequence shown here is derived from an EMBL/GenBank/DDBJ whole genome shotgun (WGS) entry which is preliminary data.</text>
</comment>
<dbReference type="Proteomes" id="UP001203880">
    <property type="component" value="Unassembled WGS sequence"/>
</dbReference>
<proteinExistence type="predicted"/>
<feature type="domain" description="N-acetyltransferase" evidence="1">
    <location>
        <begin position="1"/>
        <end position="177"/>
    </location>
</feature>
<dbReference type="Gene3D" id="3.40.630.30">
    <property type="match status" value="1"/>
</dbReference>
<protein>
    <submittedName>
        <fullName evidence="2">GNAT family N-acetyltransferase</fullName>
    </submittedName>
</protein>
<name>A0ABT0Q847_9RHOB</name>
<dbReference type="RefSeq" id="WP_249713435.1">
    <property type="nucleotide sequence ID" value="NZ_JAMFMB010000050.1"/>
</dbReference>
<dbReference type="InterPro" id="IPR000182">
    <property type="entry name" value="GNAT_dom"/>
</dbReference>
<dbReference type="Pfam" id="PF00583">
    <property type="entry name" value="Acetyltransf_1"/>
    <property type="match status" value="1"/>
</dbReference>
<evidence type="ECO:0000313" key="2">
    <source>
        <dbReference type="EMBL" id="MCL6286056.1"/>
    </source>
</evidence>
<sequence>MHIEALSGQKLVDSLEDLARLRIEVFRDWPYLYDGDLDYEHEYLKSYAESASAILVGAFDGDRLVGGSTGMALLEHSDDFSAAFEGTDLDLSQIFYCAESVLLPQYRGQGIGHQFFDLREEYARGSGYAKSAFCGVVRPADHPARPAHYRALDGFWTKRGYHKLPGVIAQFSWKDLGDDAESQKNLQFWIRDL</sequence>
<accession>A0ABT0Q847</accession>
<dbReference type="EMBL" id="JAMFMB010000050">
    <property type="protein sequence ID" value="MCL6286056.1"/>
    <property type="molecule type" value="Genomic_DNA"/>
</dbReference>
<organism evidence="2 3">
    <name type="scientific">Ruegeria spongiae</name>
    <dbReference type="NCBI Taxonomy" id="2942209"/>
    <lineage>
        <taxon>Bacteria</taxon>
        <taxon>Pseudomonadati</taxon>
        <taxon>Pseudomonadota</taxon>
        <taxon>Alphaproteobacteria</taxon>
        <taxon>Rhodobacterales</taxon>
        <taxon>Roseobacteraceae</taxon>
        <taxon>Ruegeria</taxon>
    </lineage>
</organism>